<reference evidence="2 3" key="1">
    <citation type="submission" date="2018-05" db="EMBL/GenBank/DDBJ databases">
        <title>Complete genome sequence of sponge-derived Streptomyces sp. HNM0039.</title>
        <authorList>
            <person name="Huang X."/>
            <person name="Zhou S."/>
        </authorList>
    </citation>
    <scope>NUCLEOTIDE SEQUENCE [LARGE SCALE GENOMIC DNA]</scope>
    <source>
        <strain evidence="2 3">HNM0039</strain>
    </source>
</reference>
<dbReference type="KEGG" id="stir:DDW44_25920"/>
<accession>A0A2S1SZK7</accession>
<dbReference type="AlphaFoldDB" id="A0A2S1SZK7"/>
<dbReference type="Proteomes" id="UP000244900">
    <property type="component" value="Chromosome"/>
</dbReference>
<dbReference type="Pfam" id="PF13196">
    <property type="entry name" value="DUF4012"/>
    <property type="match status" value="1"/>
</dbReference>
<dbReference type="OrthoDB" id="3203519at2"/>
<proteinExistence type="predicted"/>
<dbReference type="EMBL" id="CP029188">
    <property type="protein sequence ID" value="AWI31840.1"/>
    <property type="molecule type" value="Genomic_DNA"/>
</dbReference>
<keyword evidence="1" id="KW-0812">Transmembrane</keyword>
<gene>
    <name evidence="2" type="ORF">DDW44_25920</name>
</gene>
<dbReference type="RefSeq" id="WP_108907948.1">
    <property type="nucleotide sequence ID" value="NZ_CP029188.1"/>
</dbReference>
<sequence length="609" mass="64559">MPRPERGLAPSIADRAVRWCRRRPVLAAWCAVTGLALAGAAWIAVTGLLARHELQAAQRTLESLRHRAAPGGPAAAPGTRTPADAVRDAAARAAEAHRLTTGPAWYTAAHLPVLGDPVRTVRGAAEAADRLTRDVLSPLADTAGELVAGAGADGGHLDLSALRRAAPALHAASRHASEVRADVAALPRGTWLPAADRARALLAGQLDLVVPATAEAAVAARLMPSMLGERGPRRYLVVFENTAEARGTGGLPGAFAILTADRGRLGFERFGNDGELAKVRASVDLGAEYTAMHGRHAPTGVWVNSNVSPHFPHAARIWSAMWRAHSGQRLDGAFALDPGALAGLLTAAGPAKLPDGTSVTAANVVDLTERTSYAAFPDTAERKAFFLDVARATSEVLLDGAGDPARRSALFAALRGQLREGRVKVWSAHPSEQRELASHPFGGVLPDGPAPFAGLVVNNAAGTKLDFYLDRRMDWRAGRCTAAGREVTVTASLTNRAPGSGLPAYVTQRVDRPPYRTRPGDNRLLVSYYATEGARLARATVDGRPAMLNQMTERGHPVYTVDMELPRGATRTLVLELLERPSDRPPLLLHQRLVQPLRFTARPPGPCDG</sequence>
<evidence type="ECO:0000256" key="1">
    <source>
        <dbReference type="SAM" id="Phobius"/>
    </source>
</evidence>
<organism evidence="2 3">
    <name type="scientific">Streptomyces tirandamycinicus</name>
    <dbReference type="NCBI Taxonomy" id="2174846"/>
    <lineage>
        <taxon>Bacteria</taxon>
        <taxon>Bacillati</taxon>
        <taxon>Actinomycetota</taxon>
        <taxon>Actinomycetes</taxon>
        <taxon>Kitasatosporales</taxon>
        <taxon>Streptomycetaceae</taxon>
        <taxon>Streptomyces</taxon>
    </lineage>
</organism>
<name>A0A2S1SZK7_9ACTN</name>
<evidence type="ECO:0000313" key="3">
    <source>
        <dbReference type="Proteomes" id="UP000244900"/>
    </source>
</evidence>
<feature type="transmembrane region" description="Helical" evidence="1">
    <location>
        <begin position="25"/>
        <end position="50"/>
    </location>
</feature>
<protein>
    <recommendedName>
        <fullName evidence="4">DUF4012 domain-containing protein</fullName>
    </recommendedName>
</protein>
<evidence type="ECO:0000313" key="2">
    <source>
        <dbReference type="EMBL" id="AWI31840.1"/>
    </source>
</evidence>
<dbReference type="InterPro" id="IPR025101">
    <property type="entry name" value="DUF4012"/>
</dbReference>
<evidence type="ECO:0008006" key="4">
    <source>
        <dbReference type="Google" id="ProtNLM"/>
    </source>
</evidence>
<keyword evidence="1" id="KW-1133">Transmembrane helix</keyword>
<keyword evidence="3" id="KW-1185">Reference proteome</keyword>
<keyword evidence="1" id="KW-0472">Membrane</keyword>